<keyword evidence="8" id="KW-0472">Membrane</keyword>
<keyword evidence="6" id="KW-0503">Monooxygenase</keyword>
<evidence type="ECO:0000256" key="8">
    <source>
        <dbReference type="SAM" id="Phobius"/>
    </source>
</evidence>
<dbReference type="SUPFAM" id="SSF48264">
    <property type="entry name" value="Cytochrome P450"/>
    <property type="match status" value="2"/>
</dbReference>
<comment type="function">
    <text evidence="7">Cytochromes P450 are a group of heme-thiolate monooxygenases. They oxidize a variety of structurally unrelated compounds, including steroids, fatty acids, and xenobiotics.</text>
</comment>
<evidence type="ECO:0000256" key="1">
    <source>
        <dbReference type="ARBA" id="ARBA00010617"/>
    </source>
</evidence>
<dbReference type="GO" id="GO:0003676">
    <property type="term" value="F:nucleic acid binding"/>
    <property type="evidence" value="ECO:0007669"/>
    <property type="project" value="InterPro"/>
</dbReference>
<name>A0A914P524_9BILA</name>
<evidence type="ECO:0000259" key="9">
    <source>
        <dbReference type="PROSITE" id="PS50878"/>
    </source>
</evidence>
<dbReference type="PROSITE" id="PS51857">
    <property type="entry name" value="CSD_2"/>
    <property type="match status" value="1"/>
</dbReference>
<dbReference type="PRINTS" id="PR00385">
    <property type="entry name" value="P450"/>
</dbReference>
<dbReference type="InterPro" id="IPR005135">
    <property type="entry name" value="Endo/exonuclease/phosphatase"/>
</dbReference>
<evidence type="ECO:0000313" key="12">
    <source>
        <dbReference type="WBParaSite" id="PDA_v2.g13001.t1"/>
    </source>
</evidence>
<dbReference type="Pfam" id="PF14529">
    <property type="entry name" value="Exo_endo_phos_2"/>
    <property type="match status" value="1"/>
</dbReference>
<organism evidence="11 12">
    <name type="scientific">Panagrolaimus davidi</name>
    <dbReference type="NCBI Taxonomy" id="227884"/>
    <lineage>
        <taxon>Eukaryota</taxon>
        <taxon>Metazoa</taxon>
        <taxon>Ecdysozoa</taxon>
        <taxon>Nematoda</taxon>
        <taxon>Chromadorea</taxon>
        <taxon>Rhabditida</taxon>
        <taxon>Tylenchina</taxon>
        <taxon>Panagrolaimomorpha</taxon>
        <taxon>Panagrolaimoidea</taxon>
        <taxon>Panagrolaimidae</taxon>
        <taxon>Panagrolaimus</taxon>
    </lineage>
</organism>
<evidence type="ECO:0000256" key="6">
    <source>
        <dbReference type="ARBA" id="ARBA00023033"/>
    </source>
</evidence>
<feature type="domain" description="CSD" evidence="10">
    <location>
        <begin position="361"/>
        <end position="431"/>
    </location>
</feature>
<dbReference type="InterPro" id="IPR000477">
    <property type="entry name" value="RT_dom"/>
</dbReference>
<feature type="transmembrane region" description="Helical" evidence="8">
    <location>
        <begin position="208"/>
        <end position="233"/>
    </location>
</feature>
<dbReference type="GO" id="GO:0008395">
    <property type="term" value="F:steroid hydroxylase activity"/>
    <property type="evidence" value="ECO:0007669"/>
    <property type="project" value="TreeGrafter"/>
</dbReference>
<dbReference type="SUPFAM" id="SSF56219">
    <property type="entry name" value="DNase I-like"/>
    <property type="match status" value="1"/>
</dbReference>
<dbReference type="GO" id="GO:0016705">
    <property type="term" value="F:oxidoreductase activity, acting on paired donors, with incorporation or reduction of molecular oxygen"/>
    <property type="evidence" value="ECO:0007669"/>
    <property type="project" value="InterPro"/>
</dbReference>
<keyword evidence="5" id="KW-0408">Iron</keyword>
<dbReference type="SMART" id="SM00357">
    <property type="entry name" value="CSP"/>
    <property type="match status" value="1"/>
</dbReference>
<dbReference type="Gene3D" id="2.40.50.140">
    <property type="entry name" value="Nucleic acid-binding proteins"/>
    <property type="match status" value="1"/>
</dbReference>
<evidence type="ECO:0000256" key="4">
    <source>
        <dbReference type="ARBA" id="ARBA00023002"/>
    </source>
</evidence>
<reference evidence="12" key="1">
    <citation type="submission" date="2022-11" db="UniProtKB">
        <authorList>
            <consortium name="WormBaseParasite"/>
        </authorList>
    </citation>
    <scope>IDENTIFICATION</scope>
</reference>
<dbReference type="InterPro" id="IPR001128">
    <property type="entry name" value="Cyt_P450"/>
</dbReference>
<dbReference type="Pfam" id="PF00313">
    <property type="entry name" value="CSD"/>
    <property type="match status" value="1"/>
</dbReference>
<accession>A0A914P524</accession>
<dbReference type="PANTHER" id="PTHR24302">
    <property type="entry name" value="CYTOCHROME P450 FAMILY 3"/>
    <property type="match status" value="1"/>
</dbReference>
<dbReference type="PROSITE" id="PS50878">
    <property type="entry name" value="RT_POL"/>
    <property type="match status" value="1"/>
</dbReference>
<dbReference type="InterPro" id="IPR036691">
    <property type="entry name" value="Endo/exonu/phosph_ase_sf"/>
</dbReference>
<keyword evidence="8" id="KW-0812">Transmembrane</keyword>
<dbReference type="PROSITE" id="PS00086">
    <property type="entry name" value="CYTOCHROME_P450"/>
    <property type="match status" value="1"/>
</dbReference>
<dbReference type="SUPFAM" id="SSF56672">
    <property type="entry name" value="DNA/RNA polymerases"/>
    <property type="match status" value="1"/>
</dbReference>
<evidence type="ECO:0000256" key="7">
    <source>
        <dbReference type="ARBA" id="ARBA00043906"/>
    </source>
</evidence>
<evidence type="ECO:0000256" key="2">
    <source>
        <dbReference type="ARBA" id="ARBA00022617"/>
    </source>
</evidence>
<keyword evidence="3" id="KW-0479">Metal-binding</keyword>
<keyword evidence="4" id="KW-0560">Oxidoreductase</keyword>
<dbReference type="CDD" id="cd01650">
    <property type="entry name" value="RT_nLTR_like"/>
    <property type="match status" value="1"/>
</dbReference>
<dbReference type="PANTHER" id="PTHR24302:SF15">
    <property type="entry name" value="FATTY-ACID PEROXYGENASE"/>
    <property type="match status" value="1"/>
</dbReference>
<keyword evidence="8" id="KW-1133">Transmembrane helix</keyword>
<feature type="transmembrane region" description="Helical" evidence="8">
    <location>
        <begin position="6"/>
        <end position="34"/>
    </location>
</feature>
<dbReference type="SUPFAM" id="SSF50249">
    <property type="entry name" value="Nucleic acid-binding proteins"/>
    <property type="match status" value="1"/>
</dbReference>
<evidence type="ECO:0000256" key="3">
    <source>
        <dbReference type="ARBA" id="ARBA00022723"/>
    </source>
</evidence>
<evidence type="ECO:0000259" key="10">
    <source>
        <dbReference type="PROSITE" id="PS51857"/>
    </source>
</evidence>
<dbReference type="InterPro" id="IPR002059">
    <property type="entry name" value="CSP_DNA-bd"/>
</dbReference>
<dbReference type="WBParaSite" id="PDA_v2.g13001.t1">
    <property type="protein sequence ID" value="PDA_v2.g13001.t1"/>
    <property type="gene ID" value="PDA_v2.g13001"/>
</dbReference>
<dbReference type="GO" id="GO:0005506">
    <property type="term" value="F:iron ion binding"/>
    <property type="evidence" value="ECO:0007669"/>
    <property type="project" value="InterPro"/>
</dbReference>
<sequence>MLLSSLLIFALFLFKIGTWILLISLPLGIAYYFYLKHRSTYFQRLGLPQPPITSIYLGNLEEFEKDHQQWETLIKWQKIYGQTFGILLGSHRVIVTSDLDILNEVYVRQFHTFQARMIHPSVALDQENGAQTNVFLGQGNRWKNLRSLFSASLTISKIKAVDPIMKKAHNELIEVLKRNENGIIDVKPLILDMTFAVISRSAMGINDLFFFCSLCLKIIIIILLIHFILYLLYYSNQLIFIIDFITMAPVQINEDDCVEINNIYSNFEKYINDFETKKIPNTGTVRKAEVISLLQQLKSETKKFFKVITKCKILEVNSEPSTSSSLQHINPTTPTTSVTNNETATTAQNITNVPEIISQTPSNGSVKFFCIKKQFGFITCNDGTDVFVHATAIKNSKTKNSFNRTLCPGEKVSFQLTMLDNGKTVARDVTGPDDADVFGIPIKIVHVNNRKEKETTTPNITSKETVYSANKKNYNSHYSNRTYQHNSLPYQQKSYNYQRNHHQNNSLDIQKIITQSISAVLQNLNINTQNTQNFHQPRLGQRQFFHRADKPGGGVIAIIKNKIHFIPIKNNIHETIAFDIFIDKNIIRFVLNYRPPNTNLPDSLKLFDEITNLFDSPSIFPPNSYIFLGDINIPYITWENGLPKQMNQNKKLQKRIFNFCEYFNLKQMVDFSTSCNNSNILDLIFCSSPKLILNLKALPENVQTQQIPGLDHKIISFNLNHPAPSSKNKTFKFLDFKNAAFDLLNIHLIFTDWRNELGRLNSSNEMLNFIKSKIAEGIYDHNFIEEKTGTPNNTKYFPEAITKMKNHYQLILNDPNKTHESRMVGKQLLKMYTRWVKNQQQKLLQKQNNLFSYVTPIIKTKHQPIPDITLNNQHLRNDQQKADALLIYFKSVLNENTTVTCNFETNDDDEEYLSTIKFTKENVKKQLSKCSSKNIHGPDGIPGIILNKCAKSLALPLSILYNHILEHADVPDELLVSHITPIPKIPNPSMLKNFRPIACASDIFKTMERVIKEELVHHLEKIKFLPKEQFGFRQGKSTTTQMIIFQEHIVKEVSAGKTIDVIYMDMEKAFDLLTFQEIISKLKKAKVSGKLLKLLIIFITQRKFLVKINKSKSQTTDSTSGVGQGFVLSAILFIIVFAQISEHLNLFKEILHFIFADDLKLVISYYINDFDPAILQNILNELFTFCSEKSITINPTKSVHVQYGHPNPDAKYSINNAEIERKDVTRDLGIYIKNDLSMSHHIDMIYSSTNSKMYSILKKVITNNPEILVKIFNAYIRPNYEYGSPVFNISQKKNFADSIEFLQKTYTKRIFLRNNPNSSYDQIPDYQERLLIYSMQTLEKRRLFTDILMAWELLIKQRNDQIDLDFHHNIAMETRFGGVYRTKSTISPSSKYKVITERENENAEQKSQRHQDFLDFLREAQEDNLDISNKPDFDTRIPKKLTRGELIGASQAFLVAGGDTTATLITYCLYELALHPELEQRVLEEINDHIKIEGFRYKNFDHLEDIDYNSVKNLEFLERFVKEAARLHPSAYLVPARRAIEPTTFQQSNGSLLHIERGTCILPNIPAITYDEKIWGKDATEFNPDRFLPENSKSRHPMAFLPFGAGLRICPGRNLAIYEIKATITRLLLEYKFEFCNETKTKQITKATLGFEQLKMKVVPQK</sequence>
<evidence type="ECO:0000313" key="11">
    <source>
        <dbReference type="Proteomes" id="UP000887578"/>
    </source>
</evidence>
<dbReference type="Pfam" id="PF00067">
    <property type="entry name" value="p450"/>
    <property type="match status" value="2"/>
</dbReference>
<dbReference type="InterPro" id="IPR012340">
    <property type="entry name" value="NA-bd_OB-fold"/>
</dbReference>
<proteinExistence type="inferred from homology"/>
<feature type="domain" description="Reverse transcriptase" evidence="9">
    <location>
        <begin position="963"/>
        <end position="1232"/>
    </location>
</feature>
<dbReference type="InterPro" id="IPR011129">
    <property type="entry name" value="CSD"/>
</dbReference>
<dbReference type="Proteomes" id="UP000887578">
    <property type="component" value="Unplaced"/>
</dbReference>
<dbReference type="InterPro" id="IPR043502">
    <property type="entry name" value="DNA/RNA_pol_sf"/>
</dbReference>
<comment type="similarity">
    <text evidence="1">Belongs to the cytochrome P450 family.</text>
</comment>
<dbReference type="InterPro" id="IPR036396">
    <property type="entry name" value="Cyt_P450_sf"/>
</dbReference>
<dbReference type="InterPro" id="IPR017972">
    <property type="entry name" value="Cyt_P450_CS"/>
</dbReference>
<dbReference type="InterPro" id="IPR050705">
    <property type="entry name" value="Cytochrome_P450_3A"/>
</dbReference>
<dbReference type="Pfam" id="PF00078">
    <property type="entry name" value="RVT_1"/>
    <property type="match status" value="1"/>
</dbReference>
<dbReference type="Gene3D" id="1.10.630.10">
    <property type="entry name" value="Cytochrome P450"/>
    <property type="match status" value="2"/>
</dbReference>
<dbReference type="PROSITE" id="PS00352">
    <property type="entry name" value="CSD_1"/>
    <property type="match status" value="1"/>
</dbReference>
<protein>
    <submittedName>
        <fullName evidence="12">Cytochrome P450</fullName>
    </submittedName>
</protein>
<keyword evidence="2" id="KW-0349">Heme</keyword>
<keyword evidence="11" id="KW-1185">Reference proteome</keyword>
<dbReference type="GO" id="GO:0020037">
    <property type="term" value="F:heme binding"/>
    <property type="evidence" value="ECO:0007669"/>
    <property type="project" value="InterPro"/>
</dbReference>
<dbReference type="PRINTS" id="PR00050">
    <property type="entry name" value="COLDSHOCK"/>
</dbReference>
<evidence type="ECO:0000256" key="5">
    <source>
        <dbReference type="ARBA" id="ARBA00023004"/>
    </source>
</evidence>
<dbReference type="InterPro" id="IPR019844">
    <property type="entry name" value="CSD_CS"/>
</dbReference>